<dbReference type="STRING" id="1341181.FLJC2902T_31020"/>
<name>V6SFR9_9FLAO</name>
<keyword evidence="3" id="KW-1185">Reference proteome</keyword>
<dbReference type="Proteomes" id="UP000018004">
    <property type="component" value="Unassembled WGS sequence"/>
</dbReference>
<accession>V6SFR9</accession>
<feature type="transmembrane region" description="Helical" evidence="1">
    <location>
        <begin position="91"/>
        <end position="111"/>
    </location>
</feature>
<keyword evidence="1" id="KW-0812">Transmembrane</keyword>
<evidence type="ECO:0000256" key="1">
    <source>
        <dbReference type="SAM" id="Phobius"/>
    </source>
</evidence>
<organism evidence="2 3">
    <name type="scientific">Flavobacterium limnosediminis JC2902</name>
    <dbReference type="NCBI Taxonomy" id="1341181"/>
    <lineage>
        <taxon>Bacteria</taxon>
        <taxon>Pseudomonadati</taxon>
        <taxon>Bacteroidota</taxon>
        <taxon>Flavobacteriia</taxon>
        <taxon>Flavobacteriales</taxon>
        <taxon>Flavobacteriaceae</taxon>
        <taxon>Flavobacterium</taxon>
    </lineage>
</organism>
<sequence>MMKFLLAILLILHGLIHLMGFAKAFHYGKITQIKDEISKPIGILWLLDSVLFILSAVLLLLKNDFWILLSVIALIISQILIFKTWKYAKFGALINIFLLIIVILSYGSIRFENDFKNDTKKSITISNSKKTEILTQNDIKHLPLVVQNYLKYAGAINKPKVKNMRVVFEGEMRENGKRYFPFTSEQYNFFEEPSRLFFMKGKMFGLTVPGYHKYQDGKAAMNIKLFGIFPIIRHSGAVMDKTETVTLFNDMCLLAPATLIDKRIQWQFIDDKTVKATFTNKESRISARLYFNEKGHLVNFISDDRTAMADGKQYPFSTPVSDYKSVNGIKLMSYGEAVWYYPDGKFTYGKFHLKEIQYNCK</sequence>
<dbReference type="InterPro" id="IPR046674">
    <property type="entry name" value="DUF6544"/>
</dbReference>
<dbReference type="OrthoDB" id="9786534at2"/>
<gene>
    <name evidence="2" type="ORF">FLJC2902T_31020</name>
</gene>
<dbReference type="EMBL" id="AVGG01000031">
    <property type="protein sequence ID" value="ESU25294.1"/>
    <property type="molecule type" value="Genomic_DNA"/>
</dbReference>
<evidence type="ECO:0000313" key="3">
    <source>
        <dbReference type="Proteomes" id="UP000018004"/>
    </source>
</evidence>
<dbReference type="Pfam" id="PF20181">
    <property type="entry name" value="DUF6544"/>
    <property type="match status" value="1"/>
</dbReference>
<dbReference type="eggNOG" id="ENOG502ZA6T">
    <property type="taxonomic scope" value="Bacteria"/>
</dbReference>
<comment type="caution">
    <text evidence="2">The sequence shown here is derived from an EMBL/GenBank/DDBJ whole genome shotgun (WGS) entry which is preliminary data.</text>
</comment>
<protein>
    <submittedName>
        <fullName evidence="2">Uncharacterized protein</fullName>
    </submittedName>
</protein>
<keyword evidence="1" id="KW-0472">Membrane</keyword>
<feature type="transmembrane region" description="Helical" evidence="1">
    <location>
        <begin position="66"/>
        <end position="85"/>
    </location>
</feature>
<dbReference type="RefSeq" id="WP_023580633.1">
    <property type="nucleotide sequence ID" value="NZ_AVGG01000031.1"/>
</dbReference>
<evidence type="ECO:0000313" key="2">
    <source>
        <dbReference type="EMBL" id="ESU25294.1"/>
    </source>
</evidence>
<proteinExistence type="predicted"/>
<feature type="transmembrane region" description="Helical" evidence="1">
    <location>
        <begin position="40"/>
        <end position="61"/>
    </location>
</feature>
<dbReference type="PATRIC" id="fig|1341181.4.peg.3050"/>
<keyword evidence="1" id="KW-1133">Transmembrane helix</keyword>
<dbReference type="AlphaFoldDB" id="V6SFR9"/>
<reference evidence="2 3" key="1">
    <citation type="submission" date="2013-08" db="EMBL/GenBank/DDBJ databases">
        <title>Flavobacterium limnosediminis JC2902 genome sequencing.</title>
        <authorList>
            <person name="Lee K."/>
            <person name="Yi H."/>
            <person name="Park S."/>
            <person name="Chun J."/>
        </authorList>
    </citation>
    <scope>NUCLEOTIDE SEQUENCE [LARGE SCALE GENOMIC DNA]</scope>
    <source>
        <strain evidence="2 3">JC2902</strain>
    </source>
</reference>